<evidence type="ECO:0000313" key="3">
    <source>
        <dbReference type="Proteomes" id="UP000006860"/>
    </source>
</evidence>
<evidence type="ECO:0000256" key="1">
    <source>
        <dbReference type="SAM" id="MobiDB-lite"/>
    </source>
</evidence>
<dbReference type="KEGG" id="pbs:Plabr_4450"/>
<feature type="compositionally biased region" description="Acidic residues" evidence="1">
    <location>
        <begin position="232"/>
        <end position="257"/>
    </location>
</feature>
<name>F0SLB6_RUBBR</name>
<feature type="compositionally biased region" description="Polar residues" evidence="1">
    <location>
        <begin position="321"/>
        <end position="332"/>
    </location>
</feature>
<feature type="compositionally biased region" description="Basic and acidic residues" evidence="1">
    <location>
        <begin position="215"/>
        <end position="224"/>
    </location>
</feature>
<reference evidence="3" key="1">
    <citation type="submission" date="2011-02" db="EMBL/GenBank/DDBJ databases">
        <title>The complete genome of Planctomyces brasiliensis DSM 5305.</title>
        <authorList>
            <person name="Lucas S."/>
            <person name="Copeland A."/>
            <person name="Lapidus A."/>
            <person name="Bruce D."/>
            <person name="Goodwin L."/>
            <person name="Pitluck S."/>
            <person name="Kyrpides N."/>
            <person name="Mavromatis K."/>
            <person name="Pagani I."/>
            <person name="Ivanova N."/>
            <person name="Ovchinnikova G."/>
            <person name="Lu M."/>
            <person name="Detter J.C."/>
            <person name="Han C."/>
            <person name="Land M."/>
            <person name="Hauser L."/>
            <person name="Markowitz V."/>
            <person name="Cheng J.-F."/>
            <person name="Hugenholtz P."/>
            <person name="Woyke T."/>
            <person name="Wu D."/>
            <person name="Tindall B."/>
            <person name="Pomrenke H.G."/>
            <person name="Brambilla E."/>
            <person name="Klenk H.-P."/>
            <person name="Eisen J.A."/>
        </authorList>
    </citation>
    <scope>NUCLEOTIDE SEQUENCE [LARGE SCALE GENOMIC DNA]</scope>
    <source>
        <strain evidence="3">ATCC 49424 / DSM 5305 / JCM 21570 / NBRC 103401 / IFAM 1448</strain>
    </source>
</reference>
<dbReference type="eggNOG" id="COG1672">
    <property type="taxonomic scope" value="Bacteria"/>
</dbReference>
<evidence type="ECO:0000313" key="2">
    <source>
        <dbReference type="EMBL" id="ADY62022.1"/>
    </source>
</evidence>
<dbReference type="OrthoDB" id="498769at2"/>
<protein>
    <submittedName>
        <fullName evidence="2">Uncharacterized protein</fullName>
    </submittedName>
</protein>
<feature type="compositionally biased region" description="Acidic residues" evidence="1">
    <location>
        <begin position="992"/>
        <end position="1007"/>
    </location>
</feature>
<sequence length="1007" mass="112307">MTPEALSKLNDLQDDVRSMASRVAQMAADPELFANWSDAGLPEQMRQLDSRILQQRSELIQTLQQSNLEPPAAWNELSLNQLADYALAARTLVRINQQLADERLRLAAAESSPSAKKPLYAQLSEIEQLALDPPHPLPQDLHAFVENRHPVQEAISTFVSEVQSQAAPAESENVLPPGAPVESDEDFETPPIPAAASTSVPLTFADLLNSGNAPEKAEEEHEANSEQAAAFELDDSLTPDDEAALTEDVLADSDSDSLDAHAALETSEPASTIETEQPLAPVASDEDQDEGLIFDDFDEGPREKQILTAEDLSRQLEGVQDTGQQATATETQPPAEPLFSEDSVFDALEAAAIHEAEHKLTEVESPDKSDTSFPLETTAAGPQNADSTSVDHPASADRSDDAAELPPADYAEVRNIAIKAKGAQNRFDRVSYLSRLIWELISVGEYPWAYQVSRCLYANVDEDLSIPAPEPWLLKLLTLGDRMLLSSGRVAREFQSVITKHRSEALRIAESAEKPEAFLLRAALMRGTITTASPVAADVLRTYLILPDQTQLYNYCSRIASFSTRANGLKLDQYFYRPGAASVETEARAIRSLAQAWQGGHFNDVLSYRVSTPVFSRAFWSVRASAATARPHVMQQWRARQIVQAHIARLLQPILDNQLTRSAAMEEELNRLSRNVTVEGDDTHVVISDTETARLPGKEVFNHVQEALELGSHWMVLAASYPGIESVLVPPEINELRDEIDRRETTVFKELKALERTHNSHAHRAALTACRRNMDRIHQLFHPTEEPRLGEPDPQCLVNAELLKIPGVSLDDEWVCHSSPTTLEHPLLDTLTGEPIAWRDAFASQLEAGSYRSARGLLRLDHWRDSERDQLRRQMEEHRQDRAGNLRDLAERLKVQLEQSRHIEMISEREAKEYFARIVSLEQRIPSDYRLNEIRAELSEIRQTLDTRRGLELRRMQQRMDQISDFDVHGQSQGSPAPPANPPENRQPESPNDSDDDSPADDWALDV</sequence>
<organism evidence="2 3">
    <name type="scientific">Rubinisphaera brasiliensis (strain ATCC 49424 / DSM 5305 / JCM 21570 / IAM 15109 / NBRC 103401 / IFAM 1448)</name>
    <name type="common">Planctomyces brasiliensis</name>
    <dbReference type="NCBI Taxonomy" id="756272"/>
    <lineage>
        <taxon>Bacteria</taxon>
        <taxon>Pseudomonadati</taxon>
        <taxon>Planctomycetota</taxon>
        <taxon>Planctomycetia</taxon>
        <taxon>Planctomycetales</taxon>
        <taxon>Planctomycetaceae</taxon>
        <taxon>Rubinisphaera</taxon>
    </lineage>
</organism>
<dbReference type="HOGENOM" id="CLU_298418_0_0_0"/>
<dbReference type="AlphaFoldDB" id="F0SLB6"/>
<dbReference type="EMBL" id="CP002546">
    <property type="protein sequence ID" value="ADY62022.1"/>
    <property type="molecule type" value="Genomic_DNA"/>
</dbReference>
<accession>F0SLB6</accession>
<gene>
    <name evidence="2" type="ordered locus">Plabr_4450</name>
</gene>
<feature type="region of interest" description="Disordered" evidence="1">
    <location>
        <begin position="358"/>
        <end position="405"/>
    </location>
</feature>
<dbReference type="RefSeq" id="WP_013630727.1">
    <property type="nucleotide sequence ID" value="NC_015174.1"/>
</dbReference>
<keyword evidence="3" id="KW-1185">Reference proteome</keyword>
<feature type="compositionally biased region" description="Basic and acidic residues" evidence="1">
    <location>
        <begin position="358"/>
        <end position="370"/>
    </location>
</feature>
<dbReference type="STRING" id="756272.Plabr_4450"/>
<proteinExistence type="predicted"/>
<feature type="compositionally biased region" description="Acidic residues" evidence="1">
    <location>
        <begin position="284"/>
        <end position="298"/>
    </location>
</feature>
<feature type="region of interest" description="Disordered" evidence="1">
    <location>
        <begin position="963"/>
        <end position="1007"/>
    </location>
</feature>
<feature type="region of interest" description="Disordered" evidence="1">
    <location>
        <begin position="161"/>
        <end position="338"/>
    </location>
</feature>
<feature type="compositionally biased region" description="Polar residues" evidence="1">
    <location>
        <begin position="371"/>
        <end position="390"/>
    </location>
</feature>
<dbReference type="Proteomes" id="UP000006860">
    <property type="component" value="Chromosome"/>
</dbReference>